<feature type="domain" description="MacB-like periplasmic core" evidence="9">
    <location>
        <begin position="515"/>
        <end position="729"/>
    </location>
</feature>
<proteinExistence type="inferred from homology"/>
<feature type="transmembrane region" description="Helical" evidence="7">
    <location>
        <begin position="338"/>
        <end position="366"/>
    </location>
</feature>
<feature type="transmembrane region" description="Helical" evidence="7">
    <location>
        <begin position="849"/>
        <end position="871"/>
    </location>
</feature>
<evidence type="ECO:0000256" key="2">
    <source>
        <dbReference type="ARBA" id="ARBA00022475"/>
    </source>
</evidence>
<comment type="subcellular location">
    <subcellularLocation>
        <location evidence="1">Cell membrane</location>
        <topology evidence="1">Multi-pass membrane protein</topology>
    </subcellularLocation>
</comment>
<dbReference type="EMBL" id="CAEZYK010000013">
    <property type="protein sequence ID" value="CAB4717598.1"/>
    <property type="molecule type" value="Genomic_DNA"/>
</dbReference>
<feature type="transmembrane region" description="Helical" evidence="7">
    <location>
        <begin position="812"/>
        <end position="837"/>
    </location>
</feature>
<feature type="transmembrane region" description="Helical" evidence="7">
    <location>
        <begin position="516"/>
        <end position="536"/>
    </location>
</feature>
<dbReference type="Pfam" id="PF02687">
    <property type="entry name" value="FtsX"/>
    <property type="match status" value="2"/>
</dbReference>
<keyword evidence="4 7" id="KW-1133">Transmembrane helix</keyword>
<evidence type="ECO:0000256" key="3">
    <source>
        <dbReference type="ARBA" id="ARBA00022692"/>
    </source>
</evidence>
<dbReference type="PANTHER" id="PTHR30572">
    <property type="entry name" value="MEMBRANE COMPONENT OF TRANSPORTER-RELATED"/>
    <property type="match status" value="1"/>
</dbReference>
<feature type="transmembrane region" description="Helical" evidence="7">
    <location>
        <begin position="461"/>
        <end position="485"/>
    </location>
</feature>
<dbReference type="GO" id="GO:0005886">
    <property type="term" value="C:plasma membrane"/>
    <property type="evidence" value="ECO:0007669"/>
    <property type="project" value="UniProtKB-SubCell"/>
</dbReference>
<feature type="transmembrane region" description="Helical" evidence="7">
    <location>
        <begin position="386"/>
        <end position="408"/>
    </location>
</feature>
<evidence type="ECO:0000256" key="1">
    <source>
        <dbReference type="ARBA" id="ARBA00004651"/>
    </source>
</evidence>
<keyword evidence="2" id="KW-1003">Cell membrane</keyword>
<evidence type="ECO:0000259" key="9">
    <source>
        <dbReference type="Pfam" id="PF12704"/>
    </source>
</evidence>
<feature type="transmembrane region" description="Helical" evidence="7">
    <location>
        <begin position="294"/>
        <end position="318"/>
    </location>
</feature>
<evidence type="ECO:0000256" key="5">
    <source>
        <dbReference type="ARBA" id="ARBA00023136"/>
    </source>
</evidence>
<evidence type="ECO:0000256" key="6">
    <source>
        <dbReference type="ARBA" id="ARBA00038076"/>
    </source>
</evidence>
<dbReference type="PANTHER" id="PTHR30572:SF4">
    <property type="entry name" value="ABC TRANSPORTER PERMEASE YTRF"/>
    <property type="match status" value="1"/>
</dbReference>
<evidence type="ECO:0000256" key="7">
    <source>
        <dbReference type="SAM" id="Phobius"/>
    </source>
</evidence>
<feature type="domain" description="ABC3 transporter permease C-terminal" evidence="8">
    <location>
        <begin position="763"/>
        <end position="878"/>
    </location>
</feature>
<evidence type="ECO:0000313" key="10">
    <source>
        <dbReference type="EMBL" id="CAB4717598.1"/>
    </source>
</evidence>
<dbReference type="Pfam" id="PF12704">
    <property type="entry name" value="MacB_PCD"/>
    <property type="match status" value="2"/>
</dbReference>
<dbReference type="GO" id="GO:0022857">
    <property type="term" value="F:transmembrane transporter activity"/>
    <property type="evidence" value="ECO:0007669"/>
    <property type="project" value="TreeGrafter"/>
</dbReference>
<reference evidence="10" key="1">
    <citation type="submission" date="2020-05" db="EMBL/GenBank/DDBJ databases">
        <authorList>
            <person name="Chiriac C."/>
            <person name="Salcher M."/>
            <person name="Ghai R."/>
            <person name="Kavagutti S V."/>
        </authorList>
    </citation>
    <scope>NUCLEOTIDE SEQUENCE</scope>
</reference>
<comment type="similarity">
    <text evidence="6">Belongs to the ABC-4 integral membrane protein family.</text>
</comment>
<feature type="transmembrane region" description="Helical" evidence="7">
    <location>
        <begin position="759"/>
        <end position="785"/>
    </location>
</feature>
<dbReference type="AlphaFoldDB" id="A0A6J6R7X7"/>
<feature type="transmembrane region" description="Helical" evidence="7">
    <location>
        <begin position="436"/>
        <end position="455"/>
    </location>
</feature>
<dbReference type="InterPro" id="IPR003838">
    <property type="entry name" value="ABC3_permease_C"/>
</dbReference>
<dbReference type="InterPro" id="IPR050250">
    <property type="entry name" value="Macrolide_Exporter_MacB"/>
</dbReference>
<keyword evidence="5 7" id="KW-0472">Membrane</keyword>
<gene>
    <name evidence="10" type="ORF">UFOPK2683_00374</name>
</gene>
<dbReference type="InterPro" id="IPR025857">
    <property type="entry name" value="MacB_PCD"/>
</dbReference>
<feature type="domain" description="MacB-like periplasmic core" evidence="9">
    <location>
        <begin position="17"/>
        <end position="258"/>
    </location>
</feature>
<accession>A0A6J6R7X7</accession>
<organism evidence="10">
    <name type="scientific">freshwater metagenome</name>
    <dbReference type="NCBI Taxonomy" id="449393"/>
    <lineage>
        <taxon>unclassified sequences</taxon>
        <taxon>metagenomes</taxon>
        <taxon>ecological metagenomes</taxon>
    </lineage>
</organism>
<keyword evidence="3 7" id="KW-0812">Transmembrane</keyword>
<name>A0A6J6R7X7_9ZZZZ</name>
<sequence length="886" mass="93774">MIHLTIRNLFARKFRLFLTSLAVVLGVGFMAGTFVLTDTLGSVFETLFSDTTKGVDAIVRAPEPFKSSSRRITSTRPPVPDSLVSQVQAVDSVRGAEGNMLGYALVQNKEGKAIQTRAPTFGTSWYREKKSINKSLVRVPEWKGQASRQPDTATEVALDRATATEGNFRIGESVSISFLSVPPQTFTLVGVFEFGGSENGLAGATLAAFTPERAQVLLNRCPGAVGATECPVGAGQWDQIEVVGKAGSSEVAIRDSVRRELRSQGLDYEVITGQQLADEQVASVKKNLSFFNTFLLIFALVALFVGAFIIYNTFSITVAQRTRELGLMRALGASGGQVIGAVTFEALVIGVFSSVLGLLLGIGLVKPLEGLLSAFGLNLPSGPMQILPRTIIVALVAGVLVTLVSAIAPARRAARVAPIAALRDQSLPPSSGRRRYFWGALATLVGLGVMAYGLFGSQGTNAALLVGVSAAVIFLGVAMLSPLLARPAARILMAPSRKITGKLAAQNAARNPRRTASTASALMIGLALVTLIAIFGESAKQTFATAIDEQTKADFVISPKGFLPFSPEIASSIRSEFRTEFGSPGTVVQYRDAAIAVDGSATSAFGLSNDFQKTSNVEVKNFDRAKFAQGGILISNSVVGTNRCRAAAESKIPVPCRLGSFLPVRFPASGVEAIPVAGVFNDAKAIGYQGDYLISLANWSQRFTDAFDQFVIVLHPDGVSTAAAAKVVNRVAREFGGVKAQNKADFKDSQLAQFDQILGLMYVLLLFSVVIALIGIINALALSIYERTREIGLLRAVGMTRRQLRTVVRNEAVIVSVFGSLLGLVIGIGFGAAIVTALRDQGISFSLPLLQLVIFVILAAIAGVGAGVLPARRAARLDVLKAISSQ</sequence>
<feature type="domain" description="ABC3 transporter permease C-terminal" evidence="8">
    <location>
        <begin position="297"/>
        <end position="416"/>
    </location>
</feature>
<protein>
    <submittedName>
        <fullName evidence="10">Unannotated protein</fullName>
    </submittedName>
</protein>
<evidence type="ECO:0000259" key="8">
    <source>
        <dbReference type="Pfam" id="PF02687"/>
    </source>
</evidence>
<evidence type="ECO:0000256" key="4">
    <source>
        <dbReference type="ARBA" id="ARBA00022989"/>
    </source>
</evidence>